<dbReference type="InterPro" id="IPR050327">
    <property type="entry name" value="Proton-linked_MCT"/>
</dbReference>
<feature type="region of interest" description="Disordered" evidence="3">
    <location>
        <begin position="1"/>
        <end position="109"/>
    </location>
</feature>
<keyword evidence="4" id="KW-1133">Transmembrane helix</keyword>
<feature type="transmembrane region" description="Helical" evidence="4">
    <location>
        <begin position="393"/>
        <end position="413"/>
    </location>
</feature>
<feature type="transmembrane region" description="Helical" evidence="4">
    <location>
        <begin position="309"/>
        <end position="328"/>
    </location>
</feature>
<dbReference type="SUPFAM" id="SSF103473">
    <property type="entry name" value="MFS general substrate transporter"/>
    <property type="match status" value="1"/>
</dbReference>
<dbReference type="AlphaFoldDB" id="A0A1B9GUQ2"/>
<sequence>MIRKSSVSRHRGHSFSTPQGRGTGNASPVQGSNGTFDVVSVLDPASAGGGGPLARIETARSERQAQLTRSRSQSQSQSQAQTSSIAQLKKKDTQKDDGLDGGDAEKGDTYKRDAVLEEHENEHEHEHEVDEEAAAVAVEEHVYPDGGYGWVVLICCLTLAASTMGYNMNYSVFQENYANVIFPDEKTSVLGLGGSLCAFFMNFSAFMSGRVGDRYGFKRVLYASAFISWLGLFLASWSTKVWQILLTQGALSGFGFGLAMPLFMSLPSQWFYKRRGLASGIAIGGAGIGGGTSTLISRQLITSVGYRKTLLIFSFINLTAMTLATIFIKTRPTSPEAQRAPGTKSPWFDREVVRTSEFWSIASATFIGLLGYGMPYMLLTQYIRSVLPDLDSILIAVPPTLLGYMVAVGRALVGYVADLIGPLNTYILVYILSGIIQLALWYTAKTFAGVMAFSILFGLIAPGWSSLIPQIVVQLFGPNNLATNVGLILLSSAPGALINAPLGGALFDASGRTTFKYAIAFSGSAQVVGGILACWGE</sequence>
<feature type="transmembrane region" description="Helical" evidence="4">
    <location>
        <begin position="188"/>
        <end position="208"/>
    </location>
</feature>
<reference evidence="7" key="2">
    <citation type="submission" date="2013-12" db="EMBL/GenBank/DDBJ databases">
        <title>Evolution of pathogenesis and genome organization in the Tremellales.</title>
        <authorList>
            <person name="Cuomo C."/>
            <person name="Litvintseva A."/>
            <person name="Heitman J."/>
            <person name="Chen Y."/>
            <person name="Sun S."/>
            <person name="Springer D."/>
            <person name="Dromer F."/>
            <person name="Young S."/>
            <person name="Zeng Q."/>
            <person name="Chapman S."/>
            <person name="Gujja S."/>
            <person name="Saif S."/>
            <person name="Birren B."/>
        </authorList>
    </citation>
    <scope>NUCLEOTIDE SEQUENCE [LARGE SCALE GENOMIC DNA]</scope>
    <source>
        <strain evidence="7">BCC8398</strain>
    </source>
</reference>
<feature type="transmembrane region" description="Helical" evidence="4">
    <location>
        <begin position="220"/>
        <end position="238"/>
    </location>
</feature>
<feature type="transmembrane region" description="Helical" evidence="4">
    <location>
        <begin position="358"/>
        <end position="378"/>
    </location>
</feature>
<organism evidence="6 7">
    <name type="scientific">Kwoniella heveanensis BCC8398</name>
    <dbReference type="NCBI Taxonomy" id="1296120"/>
    <lineage>
        <taxon>Eukaryota</taxon>
        <taxon>Fungi</taxon>
        <taxon>Dikarya</taxon>
        <taxon>Basidiomycota</taxon>
        <taxon>Agaricomycotina</taxon>
        <taxon>Tremellomycetes</taxon>
        <taxon>Tremellales</taxon>
        <taxon>Cryptococcaceae</taxon>
        <taxon>Kwoniella</taxon>
    </lineage>
</organism>
<feature type="transmembrane region" description="Helical" evidence="4">
    <location>
        <begin position="450"/>
        <end position="469"/>
    </location>
</feature>
<dbReference type="InterPro" id="IPR011701">
    <property type="entry name" value="MFS"/>
</dbReference>
<feature type="compositionally biased region" description="Low complexity" evidence="3">
    <location>
        <begin position="64"/>
        <end position="87"/>
    </location>
</feature>
<dbReference type="Proteomes" id="UP000092666">
    <property type="component" value="Unassembled WGS sequence"/>
</dbReference>
<name>A0A1B9GUQ2_9TREE</name>
<comment type="subcellular location">
    <subcellularLocation>
        <location evidence="1">Membrane</location>
        <topology evidence="1">Multi-pass membrane protein</topology>
    </subcellularLocation>
</comment>
<feature type="transmembrane region" description="Helical" evidence="4">
    <location>
        <begin position="276"/>
        <end position="297"/>
    </location>
</feature>
<keyword evidence="4" id="KW-0812">Transmembrane</keyword>
<dbReference type="PANTHER" id="PTHR11360">
    <property type="entry name" value="MONOCARBOXYLATE TRANSPORTER"/>
    <property type="match status" value="1"/>
</dbReference>
<feature type="compositionally biased region" description="Basic residues" evidence="3">
    <location>
        <begin position="1"/>
        <end position="13"/>
    </location>
</feature>
<keyword evidence="4" id="KW-0472">Membrane</keyword>
<protein>
    <recommendedName>
        <fullName evidence="5">Major facilitator superfamily (MFS) profile domain-containing protein</fullName>
    </recommendedName>
</protein>
<feature type="domain" description="Major facilitator superfamily (MFS) profile" evidence="5">
    <location>
        <begin position="151"/>
        <end position="537"/>
    </location>
</feature>
<proteinExistence type="inferred from homology"/>
<comment type="similarity">
    <text evidence="2">Belongs to the major facilitator superfamily. Monocarboxylate porter (TC 2.A.1.13) family.</text>
</comment>
<reference evidence="6 7" key="1">
    <citation type="submission" date="2013-07" db="EMBL/GenBank/DDBJ databases">
        <title>The Genome Sequence of Cryptococcus heveanensis BCC8398.</title>
        <authorList>
            <consortium name="The Broad Institute Genome Sequencing Platform"/>
            <person name="Cuomo C."/>
            <person name="Litvintseva A."/>
            <person name="Chen Y."/>
            <person name="Heitman J."/>
            <person name="Sun S."/>
            <person name="Springer D."/>
            <person name="Dromer F."/>
            <person name="Young S.K."/>
            <person name="Zeng Q."/>
            <person name="Gargeya S."/>
            <person name="Fitzgerald M."/>
            <person name="Abouelleil A."/>
            <person name="Alvarado L."/>
            <person name="Berlin A.M."/>
            <person name="Chapman S.B."/>
            <person name="Dewar J."/>
            <person name="Goldberg J."/>
            <person name="Griggs A."/>
            <person name="Gujja S."/>
            <person name="Hansen M."/>
            <person name="Howarth C."/>
            <person name="Imamovic A."/>
            <person name="Larimer J."/>
            <person name="McCowan C."/>
            <person name="Murphy C."/>
            <person name="Pearson M."/>
            <person name="Priest M."/>
            <person name="Roberts A."/>
            <person name="Saif S."/>
            <person name="Shea T."/>
            <person name="Sykes S."/>
            <person name="Wortman J."/>
            <person name="Nusbaum C."/>
            <person name="Birren B."/>
        </authorList>
    </citation>
    <scope>NUCLEOTIDE SEQUENCE [LARGE SCALE GENOMIC DNA]</scope>
    <source>
        <strain evidence="6 7">BCC8398</strain>
    </source>
</reference>
<feature type="transmembrane region" description="Helical" evidence="4">
    <location>
        <begin position="481"/>
        <end position="502"/>
    </location>
</feature>
<evidence type="ECO:0000256" key="1">
    <source>
        <dbReference type="ARBA" id="ARBA00004141"/>
    </source>
</evidence>
<dbReference type="Pfam" id="PF07690">
    <property type="entry name" value="MFS_1"/>
    <property type="match status" value="1"/>
</dbReference>
<dbReference type="Gene3D" id="1.20.1250.20">
    <property type="entry name" value="MFS general substrate transporter like domains"/>
    <property type="match status" value="1"/>
</dbReference>
<dbReference type="EMBL" id="KV700123">
    <property type="protein sequence ID" value="OCF34761.1"/>
    <property type="molecule type" value="Genomic_DNA"/>
</dbReference>
<feature type="transmembrane region" description="Helical" evidence="4">
    <location>
        <begin position="425"/>
        <end position="444"/>
    </location>
</feature>
<dbReference type="InterPro" id="IPR036259">
    <property type="entry name" value="MFS_trans_sf"/>
</dbReference>
<feature type="transmembrane region" description="Helical" evidence="4">
    <location>
        <begin position="244"/>
        <end position="264"/>
    </location>
</feature>
<feature type="compositionally biased region" description="Basic and acidic residues" evidence="3">
    <location>
        <begin position="89"/>
        <end position="109"/>
    </location>
</feature>
<accession>A0A1B9GUQ2</accession>
<gene>
    <name evidence="6" type="ORF">I316_03303</name>
</gene>
<dbReference type="PROSITE" id="PS50850">
    <property type="entry name" value="MFS"/>
    <property type="match status" value="1"/>
</dbReference>
<evidence type="ECO:0000256" key="3">
    <source>
        <dbReference type="SAM" id="MobiDB-lite"/>
    </source>
</evidence>
<evidence type="ECO:0000313" key="7">
    <source>
        <dbReference type="Proteomes" id="UP000092666"/>
    </source>
</evidence>
<evidence type="ECO:0000259" key="5">
    <source>
        <dbReference type="PROSITE" id="PS50850"/>
    </source>
</evidence>
<evidence type="ECO:0000256" key="2">
    <source>
        <dbReference type="ARBA" id="ARBA00006727"/>
    </source>
</evidence>
<dbReference type="OrthoDB" id="2213137at2759"/>
<dbReference type="GO" id="GO:0016020">
    <property type="term" value="C:membrane"/>
    <property type="evidence" value="ECO:0007669"/>
    <property type="project" value="UniProtKB-SubCell"/>
</dbReference>
<feature type="transmembrane region" description="Helical" evidence="4">
    <location>
        <begin position="514"/>
        <end position="535"/>
    </location>
</feature>
<dbReference type="InterPro" id="IPR020846">
    <property type="entry name" value="MFS_dom"/>
</dbReference>
<feature type="transmembrane region" description="Helical" evidence="4">
    <location>
        <begin position="148"/>
        <end position="168"/>
    </location>
</feature>
<feature type="compositionally biased region" description="Polar residues" evidence="3">
    <location>
        <begin position="14"/>
        <end position="35"/>
    </location>
</feature>
<keyword evidence="7" id="KW-1185">Reference proteome</keyword>
<dbReference type="PANTHER" id="PTHR11360:SF284">
    <property type="entry name" value="EG:103B4.3 PROTEIN-RELATED"/>
    <property type="match status" value="1"/>
</dbReference>
<dbReference type="GO" id="GO:0022857">
    <property type="term" value="F:transmembrane transporter activity"/>
    <property type="evidence" value="ECO:0007669"/>
    <property type="project" value="InterPro"/>
</dbReference>
<evidence type="ECO:0000313" key="6">
    <source>
        <dbReference type="EMBL" id="OCF34761.1"/>
    </source>
</evidence>
<evidence type="ECO:0000256" key="4">
    <source>
        <dbReference type="SAM" id="Phobius"/>
    </source>
</evidence>